<keyword evidence="4 10" id="KW-0489">Methyltransferase</keyword>
<evidence type="ECO:0000256" key="3">
    <source>
        <dbReference type="ARBA" id="ARBA00011918"/>
    </source>
</evidence>
<dbReference type="FunFam" id="1.10.10.10:FF:000214">
    <property type="entry name" value="Methylated-DNA--protein-cysteine methyltransferase"/>
    <property type="match status" value="1"/>
</dbReference>
<dbReference type="SUPFAM" id="SSF46767">
    <property type="entry name" value="Methylated DNA-protein cysteine methyltransferase, C-terminal domain"/>
    <property type="match status" value="1"/>
</dbReference>
<dbReference type="PANTHER" id="PTHR10815:SF13">
    <property type="entry name" value="METHYLATED-DNA--PROTEIN-CYSTEINE METHYLTRANSFERASE"/>
    <property type="match status" value="1"/>
</dbReference>
<keyword evidence="11" id="KW-1185">Reference proteome</keyword>
<evidence type="ECO:0000313" key="11">
    <source>
        <dbReference type="Proteomes" id="UP000234271"/>
    </source>
</evidence>
<feature type="domain" description="Methylated-DNA-[protein]-cysteine S-methyltransferase DNA binding" evidence="9">
    <location>
        <begin position="85"/>
        <end position="164"/>
    </location>
</feature>
<keyword evidence="5 10" id="KW-0808">Transferase</keyword>
<dbReference type="GO" id="GO:0032259">
    <property type="term" value="P:methylation"/>
    <property type="evidence" value="ECO:0007669"/>
    <property type="project" value="UniProtKB-KW"/>
</dbReference>
<dbReference type="NCBIfam" id="TIGR00589">
    <property type="entry name" value="ogt"/>
    <property type="match status" value="1"/>
</dbReference>
<comment type="catalytic activity">
    <reaction evidence="8">
        <text>a 6-O-methyl-2'-deoxyguanosine in DNA + L-cysteinyl-[protein] = S-methyl-L-cysteinyl-[protein] + a 2'-deoxyguanosine in DNA</text>
        <dbReference type="Rhea" id="RHEA:24000"/>
        <dbReference type="Rhea" id="RHEA-COMP:10131"/>
        <dbReference type="Rhea" id="RHEA-COMP:10132"/>
        <dbReference type="Rhea" id="RHEA-COMP:11367"/>
        <dbReference type="Rhea" id="RHEA-COMP:11368"/>
        <dbReference type="ChEBI" id="CHEBI:29950"/>
        <dbReference type="ChEBI" id="CHEBI:82612"/>
        <dbReference type="ChEBI" id="CHEBI:85445"/>
        <dbReference type="ChEBI" id="CHEBI:85448"/>
        <dbReference type="EC" id="2.1.1.63"/>
    </reaction>
</comment>
<dbReference type="RefSeq" id="WP_062154931.1">
    <property type="nucleotide sequence ID" value="NZ_CP012373.2"/>
</dbReference>
<comment type="similarity">
    <text evidence="2">Belongs to the MGMT family.</text>
</comment>
<evidence type="ECO:0000256" key="6">
    <source>
        <dbReference type="ARBA" id="ARBA00022763"/>
    </source>
</evidence>
<dbReference type="GO" id="GO:0003908">
    <property type="term" value="F:methylated-DNA-[protein]-cysteine S-methyltransferase activity"/>
    <property type="evidence" value="ECO:0007669"/>
    <property type="project" value="UniProtKB-EC"/>
</dbReference>
<evidence type="ECO:0000256" key="5">
    <source>
        <dbReference type="ARBA" id="ARBA00022679"/>
    </source>
</evidence>
<name>A0A2N9YDC9_9GAMM</name>
<evidence type="ECO:0000256" key="8">
    <source>
        <dbReference type="ARBA" id="ARBA00049348"/>
    </source>
</evidence>
<dbReference type="Gene3D" id="1.10.10.10">
    <property type="entry name" value="Winged helix-like DNA-binding domain superfamily/Winged helix DNA-binding domain"/>
    <property type="match status" value="1"/>
</dbReference>
<gene>
    <name evidence="10" type="ORF">BLE401_07010</name>
</gene>
<dbReference type="InterPro" id="IPR014048">
    <property type="entry name" value="MethylDNA_cys_MeTrfase_DNA-bd"/>
</dbReference>
<evidence type="ECO:0000256" key="7">
    <source>
        <dbReference type="ARBA" id="ARBA00023204"/>
    </source>
</evidence>
<dbReference type="InterPro" id="IPR036388">
    <property type="entry name" value="WH-like_DNA-bd_sf"/>
</dbReference>
<sequence length="168" mass="18659">MNIQLAPKTATFTIRYGKQPSPFGECVIGVTEQGVCYLAFTDSYTELQEYWTQATLCYDARATADLLPQIFKPNPNLDVCVQGTAFQQKVWTALTHLPFATVISYATLAETIGHPQSARAVGQAVAKNTVAFLIPCHRVIRQSGELGDYRWGVTRKQAMLAWEKDKIA</sequence>
<evidence type="ECO:0000256" key="1">
    <source>
        <dbReference type="ARBA" id="ARBA00001286"/>
    </source>
</evidence>
<dbReference type="CDD" id="cd06445">
    <property type="entry name" value="ATase"/>
    <property type="match status" value="1"/>
</dbReference>
<evidence type="ECO:0000256" key="4">
    <source>
        <dbReference type="ARBA" id="ARBA00022603"/>
    </source>
</evidence>
<dbReference type="Gene3D" id="3.30.160.70">
    <property type="entry name" value="Methylated DNA-protein cysteine methyltransferase domain"/>
    <property type="match status" value="1"/>
</dbReference>
<accession>A0A2N9YDC9</accession>
<comment type="catalytic activity">
    <reaction evidence="1">
        <text>a 4-O-methyl-thymidine in DNA + L-cysteinyl-[protein] = a thymidine in DNA + S-methyl-L-cysteinyl-[protein]</text>
        <dbReference type="Rhea" id="RHEA:53428"/>
        <dbReference type="Rhea" id="RHEA-COMP:10131"/>
        <dbReference type="Rhea" id="RHEA-COMP:10132"/>
        <dbReference type="Rhea" id="RHEA-COMP:13555"/>
        <dbReference type="Rhea" id="RHEA-COMP:13556"/>
        <dbReference type="ChEBI" id="CHEBI:29950"/>
        <dbReference type="ChEBI" id="CHEBI:82612"/>
        <dbReference type="ChEBI" id="CHEBI:137386"/>
        <dbReference type="ChEBI" id="CHEBI:137387"/>
        <dbReference type="EC" id="2.1.1.63"/>
    </reaction>
</comment>
<protein>
    <recommendedName>
        <fullName evidence="3">methylated-DNA--[protein]-cysteine S-methyltransferase</fullName>
        <ecNumber evidence="3">2.1.1.63</ecNumber>
    </recommendedName>
</protein>
<dbReference type="Proteomes" id="UP000234271">
    <property type="component" value="Chromosome"/>
</dbReference>
<evidence type="ECO:0000259" key="9">
    <source>
        <dbReference type="Pfam" id="PF01035"/>
    </source>
</evidence>
<evidence type="ECO:0000256" key="2">
    <source>
        <dbReference type="ARBA" id="ARBA00008711"/>
    </source>
</evidence>
<dbReference type="InterPro" id="IPR036217">
    <property type="entry name" value="MethylDNA_cys_MeTrfase_DNAb"/>
</dbReference>
<proteinExistence type="inferred from homology"/>
<keyword evidence="7" id="KW-0234">DNA repair</keyword>
<organism evidence="10 11">
    <name type="scientific">Beggiatoa leptomitoformis</name>
    <dbReference type="NCBI Taxonomy" id="288004"/>
    <lineage>
        <taxon>Bacteria</taxon>
        <taxon>Pseudomonadati</taxon>
        <taxon>Pseudomonadota</taxon>
        <taxon>Gammaproteobacteria</taxon>
        <taxon>Thiotrichales</taxon>
        <taxon>Thiotrichaceae</taxon>
        <taxon>Beggiatoa</taxon>
    </lineage>
</organism>
<dbReference type="GO" id="GO:0006281">
    <property type="term" value="P:DNA repair"/>
    <property type="evidence" value="ECO:0007669"/>
    <property type="project" value="UniProtKB-KW"/>
</dbReference>
<dbReference type="SUPFAM" id="SSF53155">
    <property type="entry name" value="Methylated DNA-protein cysteine methyltransferase domain"/>
    <property type="match status" value="1"/>
</dbReference>
<dbReference type="InterPro" id="IPR001497">
    <property type="entry name" value="MethylDNA_cys_MeTrfase_AS"/>
</dbReference>
<dbReference type="EMBL" id="CP018889">
    <property type="protein sequence ID" value="AUI68481.1"/>
    <property type="molecule type" value="Genomic_DNA"/>
</dbReference>
<dbReference type="AlphaFoldDB" id="A0A2N9YDC9"/>
<dbReference type="PANTHER" id="PTHR10815">
    <property type="entry name" value="METHYLATED-DNA--PROTEIN-CYSTEINE METHYLTRANSFERASE"/>
    <property type="match status" value="1"/>
</dbReference>
<evidence type="ECO:0000313" key="10">
    <source>
        <dbReference type="EMBL" id="AUI68481.1"/>
    </source>
</evidence>
<dbReference type="EC" id="2.1.1.63" evidence="3"/>
<reference evidence="11" key="1">
    <citation type="submission" date="2016-12" db="EMBL/GenBank/DDBJ databases">
        <title>Complete Genome Sequence of Beggiatoa leptomitiformis D-401.</title>
        <authorList>
            <person name="Fomenkov A."/>
            <person name="Vincze T."/>
            <person name="Grabovich M."/>
            <person name="Anton B.P."/>
            <person name="Dubinina G."/>
            <person name="Orlova M."/>
            <person name="Belousova E."/>
            <person name="Roberts R.J."/>
        </authorList>
    </citation>
    <scope>NUCLEOTIDE SEQUENCE [LARGE SCALE GENOMIC DNA]</scope>
    <source>
        <strain evidence="11">D-401</strain>
    </source>
</reference>
<keyword evidence="6" id="KW-0227">DNA damage</keyword>
<dbReference type="Pfam" id="PF01035">
    <property type="entry name" value="DNA_binding_1"/>
    <property type="match status" value="1"/>
</dbReference>
<dbReference type="PROSITE" id="PS00374">
    <property type="entry name" value="MGMT"/>
    <property type="match status" value="1"/>
</dbReference>
<dbReference type="OrthoDB" id="9811249at2"/>
<dbReference type="InterPro" id="IPR036631">
    <property type="entry name" value="MGMT_N_sf"/>
</dbReference>